<dbReference type="Pfam" id="PF14316">
    <property type="entry name" value="DUF4381"/>
    <property type="match status" value="1"/>
</dbReference>
<dbReference type="Proteomes" id="UP001595555">
    <property type="component" value="Unassembled WGS sequence"/>
</dbReference>
<dbReference type="EMBL" id="JBHRTF010000006">
    <property type="protein sequence ID" value="MFC3116897.1"/>
    <property type="molecule type" value="Genomic_DNA"/>
</dbReference>
<feature type="transmembrane region" description="Helical" evidence="1">
    <location>
        <begin position="28"/>
        <end position="46"/>
    </location>
</feature>
<dbReference type="RefSeq" id="WP_378120643.1">
    <property type="nucleotide sequence ID" value="NZ_JBHRTF010000006.1"/>
</dbReference>
<comment type="caution">
    <text evidence="2">The sequence shown here is derived from an EMBL/GenBank/DDBJ whole genome shotgun (WGS) entry which is preliminary data.</text>
</comment>
<proteinExistence type="predicted"/>
<accession>A0ABV7FK87</accession>
<keyword evidence="1" id="KW-1133">Transmembrane helix</keyword>
<reference evidence="3" key="1">
    <citation type="journal article" date="2019" name="Int. J. Syst. Evol. Microbiol.">
        <title>The Global Catalogue of Microorganisms (GCM) 10K type strain sequencing project: providing services to taxonomists for standard genome sequencing and annotation.</title>
        <authorList>
            <consortium name="The Broad Institute Genomics Platform"/>
            <consortium name="The Broad Institute Genome Sequencing Center for Infectious Disease"/>
            <person name="Wu L."/>
            <person name="Ma J."/>
        </authorList>
    </citation>
    <scope>NUCLEOTIDE SEQUENCE [LARGE SCALE GENOMIC DNA]</scope>
    <source>
        <strain evidence="3">KCTC 52237</strain>
    </source>
</reference>
<gene>
    <name evidence="2" type="ORF">ACFODX_15115</name>
</gene>
<keyword evidence="1" id="KW-0812">Transmembrane</keyword>
<dbReference type="InterPro" id="IPR025489">
    <property type="entry name" value="DUF4381"/>
</dbReference>
<evidence type="ECO:0000313" key="2">
    <source>
        <dbReference type="EMBL" id="MFC3116897.1"/>
    </source>
</evidence>
<evidence type="ECO:0000256" key="1">
    <source>
        <dbReference type="SAM" id="Phobius"/>
    </source>
</evidence>
<keyword evidence="1" id="KW-0472">Membrane</keyword>
<keyword evidence="3" id="KW-1185">Reference proteome</keyword>
<name>A0ABV7FK87_9GAMM</name>
<evidence type="ECO:0000313" key="3">
    <source>
        <dbReference type="Proteomes" id="UP001595555"/>
    </source>
</evidence>
<sequence>MQPTPTPLDQLADIHLPAEPGWWPLAPGWWILLALAIGALMLFLWWRHRQQQNRYRQIALQELDAIFNQYQQQQNAADYLHQLSVLLRRTAITAYPQSFNASIKGTEWLNWLDANCPALSTRFSSDLGQSLVANAYQKNPQVDAHALYQLSKEWISLHRTTSARKKISTKKTITKKTTTAVETTHV</sequence>
<organism evidence="2 3">
    <name type="scientific">Cellvibrio fontiphilus</name>
    <dbReference type="NCBI Taxonomy" id="1815559"/>
    <lineage>
        <taxon>Bacteria</taxon>
        <taxon>Pseudomonadati</taxon>
        <taxon>Pseudomonadota</taxon>
        <taxon>Gammaproteobacteria</taxon>
        <taxon>Cellvibrionales</taxon>
        <taxon>Cellvibrionaceae</taxon>
        <taxon>Cellvibrio</taxon>
    </lineage>
</organism>
<protein>
    <submittedName>
        <fullName evidence="2">DUF4381 domain-containing protein</fullName>
    </submittedName>
</protein>